<accession>A0A178VYT0</accession>
<reference evidence="4" key="1">
    <citation type="journal article" date="2016" name="Proc. Natl. Acad. Sci. U.S.A.">
        <title>Chromosome-level assembly of Arabidopsis thaliana Ler reveals the extent of translocation and inversion polymorphisms.</title>
        <authorList>
            <person name="Zapata L."/>
            <person name="Ding J."/>
            <person name="Willing E.M."/>
            <person name="Hartwig B."/>
            <person name="Bezdan D."/>
            <person name="Jiao W.B."/>
            <person name="Patel V."/>
            <person name="Velikkakam James G."/>
            <person name="Koornneef M."/>
            <person name="Ossowski S."/>
            <person name="Schneeberger K."/>
        </authorList>
    </citation>
    <scope>NUCLEOTIDE SEQUENCE [LARGE SCALE GENOMIC DNA]</scope>
    <source>
        <strain evidence="4">cv. Landsberg erecta</strain>
    </source>
</reference>
<dbReference type="ExpressionAtlas" id="A0A178VYT0">
    <property type="expression patterns" value="baseline"/>
</dbReference>
<evidence type="ECO:0000313" key="4">
    <source>
        <dbReference type="Proteomes" id="UP000078284"/>
    </source>
</evidence>
<reference evidence="2" key="2">
    <citation type="submission" date="2016-03" db="EMBL/GenBank/DDBJ databases">
        <title>Full-length assembly of Arabidopsis thaliana Ler reveals the complement of translocations and inversions.</title>
        <authorList>
            <person name="Zapata L."/>
            <person name="Schneeberger K."/>
            <person name="Ossowski S."/>
        </authorList>
    </citation>
    <scope>NUCLEOTIDE SEQUENCE [LARGE SCALE GENOMIC DNA]</scope>
    <source>
        <tissue evidence="2">Leaf</tissue>
    </source>
</reference>
<sequence length="92" mass="10063">MIFSLFRRCCRSTSAVIDEPSLGHDSSVSGDSVRSGVSVDSGVSTDSGDSAAPTRWSPSLPPILEGDETESDHQNSRVSHAWWLNKLLKRFR</sequence>
<dbReference type="Proteomes" id="UP000426265">
    <property type="component" value="Unassembled WGS sequence"/>
</dbReference>
<name>A0A178VYT0_ARATH</name>
<evidence type="ECO:0000313" key="3">
    <source>
        <dbReference type="EMBL" id="VYS54196.1"/>
    </source>
</evidence>
<organism evidence="2 4">
    <name type="scientific">Arabidopsis thaliana</name>
    <name type="common">Mouse-ear cress</name>
    <dbReference type="NCBI Taxonomy" id="3702"/>
    <lineage>
        <taxon>Eukaryota</taxon>
        <taxon>Viridiplantae</taxon>
        <taxon>Streptophyta</taxon>
        <taxon>Embryophyta</taxon>
        <taxon>Tracheophyta</taxon>
        <taxon>Spermatophyta</taxon>
        <taxon>Magnoliopsida</taxon>
        <taxon>eudicotyledons</taxon>
        <taxon>Gunneridae</taxon>
        <taxon>Pentapetalae</taxon>
        <taxon>rosids</taxon>
        <taxon>malvids</taxon>
        <taxon>Brassicales</taxon>
        <taxon>Brassicaceae</taxon>
        <taxon>Camelineae</taxon>
        <taxon>Arabidopsis</taxon>
    </lineage>
</organism>
<gene>
    <name evidence="2" type="ordered locus">AXX17_At2g28600</name>
    <name evidence="3" type="ORF">AN1_LOCUS9653</name>
</gene>
<reference evidence="3 5" key="3">
    <citation type="submission" date="2019-11" db="EMBL/GenBank/DDBJ databases">
        <authorList>
            <person name="Jiao W.-B."/>
            <person name="Schneeberger K."/>
        </authorList>
    </citation>
    <scope>NUCLEOTIDE SEQUENCE [LARGE SCALE GENOMIC DNA]</scope>
    <source>
        <strain evidence="5">cv. An-1</strain>
    </source>
</reference>
<proteinExistence type="predicted"/>
<dbReference type="AlphaFoldDB" id="A0A178VYT0"/>
<feature type="compositionally biased region" description="Low complexity" evidence="1">
    <location>
        <begin position="23"/>
        <end position="50"/>
    </location>
</feature>
<evidence type="ECO:0000313" key="2">
    <source>
        <dbReference type="EMBL" id="OAP09972.1"/>
    </source>
</evidence>
<evidence type="ECO:0000256" key="1">
    <source>
        <dbReference type="SAM" id="MobiDB-lite"/>
    </source>
</evidence>
<dbReference type="EMBL" id="LUHQ01000002">
    <property type="protein sequence ID" value="OAP09972.1"/>
    <property type="molecule type" value="Genomic_DNA"/>
</dbReference>
<evidence type="ECO:0000313" key="5">
    <source>
        <dbReference type="Proteomes" id="UP000426265"/>
    </source>
</evidence>
<feature type="region of interest" description="Disordered" evidence="1">
    <location>
        <begin position="19"/>
        <end position="77"/>
    </location>
</feature>
<dbReference type="EMBL" id="CACRSJ010000105">
    <property type="protein sequence ID" value="VYS54196.1"/>
    <property type="molecule type" value="Genomic_DNA"/>
</dbReference>
<dbReference type="Proteomes" id="UP000078284">
    <property type="component" value="Chromosome 2"/>
</dbReference>
<protein>
    <submittedName>
        <fullName evidence="2">Uncharacterized protein</fullName>
    </submittedName>
</protein>